<dbReference type="Gene3D" id="3.10.290.10">
    <property type="entry name" value="RNA-binding S4 domain"/>
    <property type="match status" value="1"/>
</dbReference>
<evidence type="ECO:0000313" key="6">
    <source>
        <dbReference type="Proteomes" id="UP000183994"/>
    </source>
</evidence>
<dbReference type="InterPro" id="IPR047048">
    <property type="entry name" value="TlyA"/>
</dbReference>
<feature type="domain" description="RNA-binding S4" evidence="4">
    <location>
        <begin position="5"/>
        <end position="70"/>
    </location>
</feature>
<dbReference type="PROSITE" id="PS50889">
    <property type="entry name" value="S4"/>
    <property type="match status" value="1"/>
</dbReference>
<proteinExistence type="inferred from homology"/>
<dbReference type="PIRSF" id="PIRSF005578">
    <property type="entry name" value="TlyA"/>
    <property type="match status" value="1"/>
</dbReference>
<dbReference type="PANTHER" id="PTHR32319:SF0">
    <property type="entry name" value="BACTERIAL HEMOLYSIN-LIKE PROTEIN"/>
    <property type="match status" value="1"/>
</dbReference>
<evidence type="ECO:0000313" key="5">
    <source>
        <dbReference type="EMBL" id="SHK83381.1"/>
    </source>
</evidence>
<dbReference type="Pfam" id="PF01728">
    <property type="entry name" value="FtsJ"/>
    <property type="match status" value="1"/>
</dbReference>
<comment type="similarity">
    <text evidence="2">Belongs to the TlyA family.</text>
</comment>
<sequence>MAKKQRLDTMITELGLAPSRTRAQALILSGQVLVDDVPQDKAGAMISPEANITVRGQDMPYVSRGGLKLEGALEQLGLSVEGLDCIDVGASTGGFTDCLLQRGASRVIAVDVGYGQFAWKLRQDDRVVVLERTNIRHTVPEDLPWKPELAVIDVSFISLKIVIPVLLELMAQHCRIIPMVKPQFEVGKGEVGKNGVVKDPVKHAKVLEDMEAFFKGLGLECIGPAPSPILGPKGNKEFFFLLTRA</sequence>
<dbReference type="InterPro" id="IPR029063">
    <property type="entry name" value="SAM-dependent_MTases_sf"/>
</dbReference>
<dbReference type="Gene3D" id="3.40.50.150">
    <property type="entry name" value="Vaccinia Virus protein VP39"/>
    <property type="match status" value="1"/>
</dbReference>
<evidence type="ECO:0000256" key="1">
    <source>
        <dbReference type="ARBA" id="ARBA00022884"/>
    </source>
</evidence>
<evidence type="ECO:0000259" key="4">
    <source>
        <dbReference type="SMART" id="SM00363"/>
    </source>
</evidence>
<dbReference type="InterPro" id="IPR002942">
    <property type="entry name" value="S4_RNA-bd"/>
</dbReference>
<keyword evidence="6" id="KW-1185">Reference proteome</keyword>
<dbReference type="EMBL" id="FQZU01000035">
    <property type="protein sequence ID" value="SHK83381.1"/>
    <property type="molecule type" value="Genomic_DNA"/>
</dbReference>
<dbReference type="NCBIfam" id="TIGR00478">
    <property type="entry name" value="tly"/>
    <property type="match status" value="1"/>
</dbReference>
<gene>
    <name evidence="5" type="ORF">SAMN02745216_04154</name>
</gene>
<protein>
    <submittedName>
        <fullName evidence="5">23S rRNA (Cytidine1920-2'-O)/16S rRNA (Cytidine1409-2'-O)-methyltransferase</fullName>
    </submittedName>
</protein>
<reference evidence="6" key="1">
    <citation type="submission" date="2016-11" db="EMBL/GenBank/DDBJ databases">
        <authorList>
            <person name="Varghese N."/>
            <person name="Submissions S."/>
        </authorList>
    </citation>
    <scope>NUCLEOTIDE SEQUENCE [LARGE SCALE GENOMIC DNA]</scope>
    <source>
        <strain evidence="6">DSM 16219</strain>
    </source>
</reference>
<evidence type="ECO:0000256" key="2">
    <source>
        <dbReference type="ARBA" id="ARBA00029460"/>
    </source>
</evidence>
<dbReference type="InterPro" id="IPR036986">
    <property type="entry name" value="S4_RNA-bd_sf"/>
</dbReference>
<dbReference type="RefSeq" id="WP_073478181.1">
    <property type="nucleotide sequence ID" value="NZ_FQZU01000035.1"/>
</dbReference>
<dbReference type="Proteomes" id="UP000183994">
    <property type="component" value="Unassembled WGS sequence"/>
</dbReference>
<dbReference type="SMART" id="SM00363">
    <property type="entry name" value="S4"/>
    <property type="match status" value="1"/>
</dbReference>
<organism evidence="5 6">
    <name type="scientific">Desulfatibacillum alkenivorans DSM 16219</name>
    <dbReference type="NCBI Taxonomy" id="1121393"/>
    <lineage>
        <taxon>Bacteria</taxon>
        <taxon>Pseudomonadati</taxon>
        <taxon>Thermodesulfobacteriota</taxon>
        <taxon>Desulfobacteria</taxon>
        <taxon>Desulfobacterales</taxon>
        <taxon>Desulfatibacillaceae</taxon>
        <taxon>Desulfatibacillum</taxon>
    </lineage>
</organism>
<keyword evidence="5" id="KW-0808">Transferase</keyword>
<accession>A0A1M6VPW7</accession>
<dbReference type="STRING" id="1121393.SAMN02745216_04154"/>
<name>A0A1M6VPW7_9BACT</name>
<dbReference type="AlphaFoldDB" id="A0A1M6VPW7"/>
<keyword evidence="5" id="KW-0489">Methyltransferase</keyword>
<dbReference type="SUPFAM" id="SSF55174">
    <property type="entry name" value="Alpha-L RNA-binding motif"/>
    <property type="match status" value="1"/>
</dbReference>
<dbReference type="SUPFAM" id="SSF53335">
    <property type="entry name" value="S-adenosyl-L-methionine-dependent methyltransferases"/>
    <property type="match status" value="1"/>
</dbReference>
<dbReference type="PANTHER" id="PTHR32319">
    <property type="entry name" value="BACTERIAL HEMOLYSIN-LIKE PROTEIN"/>
    <property type="match status" value="1"/>
</dbReference>
<dbReference type="InterPro" id="IPR004538">
    <property type="entry name" value="Hemolysin_A/TlyA"/>
</dbReference>
<dbReference type="OrthoDB" id="9784736at2"/>
<dbReference type="GO" id="GO:0032259">
    <property type="term" value="P:methylation"/>
    <property type="evidence" value="ECO:0007669"/>
    <property type="project" value="UniProtKB-KW"/>
</dbReference>
<dbReference type="CDD" id="cd00165">
    <property type="entry name" value="S4"/>
    <property type="match status" value="1"/>
</dbReference>
<keyword evidence="1 3" id="KW-0694">RNA-binding</keyword>
<dbReference type="InterPro" id="IPR002877">
    <property type="entry name" value="RNA_MeTrfase_FtsJ_dom"/>
</dbReference>
<dbReference type="GO" id="GO:0008168">
    <property type="term" value="F:methyltransferase activity"/>
    <property type="evidence" value="ECO:0007669"/>
    <property type="project" value="UniProtKB-KW"/>
</dbReference>
<evidence type="ECO:0000256" key="3">
    <source>
        <dbReference type="PROSITE-ProRule" id="PRU00182"/>
    </source>
</evidence>
<dbReference type="GO" id="GO:0003723">
    <property type="term" value="F:RNA binding"/>
    <property type="evidence" value="ECO:0007669"/>
    <property type="project" value="UniProtKB-KW"/>
</dbReference>
<dbReference type="Pfam" id="PF01479">
    <property type="entry name" value="S4"/>
    <property type="match status" value="1"/>
</dbReference>